<sequence length="415" mass="45784">MAAKRASCMLFRAAVQQQQKWAANSPSRNAGSSRSLIFQQQTSSFRNESFNSQRFFSSDSGTGKSYKIVGVLYKGREYAADNPKFLGCVENALGLREWLESLGHQYIVTDDKDGPDCELEKHINDMDILITTPFHPAYLTAERINKAKNLKLALTAGVGSDHINLPAAGSAGITVAEVTGSNITSVAEDELMRILILVRNFLPAWEQISNGEWDIAAAASRSSDLRDKVVATVGAGRIGRELLKRLKPFDCKQLLYWDRLSIGEENERETGATQETDLEALLAKSDIVALNIPLTEKTRKMFDKTLLSKFKKGAYLINNARGALVDEVAVKEACESGQLGGYSGDVWNQQPPSADHPWRHMPRHAMTPHLSGTTIDAQLRYSAGVKEMLDQFFKGEPFPEANVIVKGGRTAAQYQ</sequence>
<dbReference type="FunFam" id="3.40.50.720:FF:000057">
    <property type="entry name" value="Formate dehydrogenase"/>
    <property type="match status" value="1"/>
</dbReference>
<feature type="binding site" evidence="4">
    <location>
        <position position="319"/>
    </location>
    <ligand>
        <name>NAD(+)</name>
        <dbReference type="ChEBI" id="CHEBI:57540"/>
    </ligand>
</feature>
<accession>A0ABD1YVY3</accession>
<feature type="binding site" evidence="4">
    <location>
        <position position="345"/>
    </location>
    <ligand>
        <name>NAD(+)</name>
        <dbReference type="ChEBI" id="CHEBI:57540"/>
    </ligand>
</feature>
<dbReference type="PROSITE" id="PS00065">
    <property type="entry name" value="D_2_HYDROXYACID_DH_1"/>
    <property type="match status" value="1"/>
</dbReference>
<comment type="caution">
    <text evidence="7">The sequence shown here is derived from an EMBL/GenBank/DDBJ whole genome shotgun (WGS) entry which is preliminary data.</text>
</comment>
<evidence type="ECO:0000313" key="8">
    <source>
        <dbReference type="Proteomes" id="UP001605036"/>
    </source>
</evidence>
<feature type="binding site" evidence="4">
    <location>
        <begin position="293"/>
        <end position="297"/>
    </location>
    <ligand>
        <name>NAD(+)</name>
        <dbReference type="ChEBI" id="CHEBI:57540"/>
    </ligand>
</feature>
<keyword evidence="8" id="KW-1185">Reference proteome</keyword>
<evidence type="ECO:0000259" key="5">
    <source>
        <dbReference type="Pfam" id="PF00389"/>
    </source>
</evidence>
<reference evidence="7 8" key="1">
    <citation type="submission" date="2024-09" db="EMBL/GenBank/DDBJ databases">
        <title>Chromosome-scale assembly of Riccia fluitans.</title>
        <authorList>
            <person name="Paukszto L."/>
            <person name="Sawicki J."/>
            <person name="Karawczyk K."/>
            <person name="Piernik-Szablinska J."/>
            <person name="Szczecinska M."/>
            <person name="Mazdziarz M."/>
        </authorList>
    </citation>
    <scope>NUCLEOTIDE SEQUENCE [LARGE SCALE GENOMIC DNA]</scope>
    <source>
        <strain evidence="7">Rf_01</strain>
        <tissue evidence="7">Aerial parts of the thallus</tissue>
    </source>
</reference>
<protein>
    <recommendedName>
        <fullName evidence="4">Formate dehydrogenase, mitochondrial</fullName>
        <shortName evidence="4">FDH</shortName>
        <ecNumber evidence="4">1.17.1.9</ecNumber>
    </recommendedName>
    <alternativeName>
        <fullName evidence="4">NAD-dependent formate dehydrogenase</fullName>
    </alternativeName>
</protein>
<comment type="function">
    <text evidence="4">Catalyzes the NAD(+)-dependent oxidation of formate to carbon dioxide. Involved in the cell stress response.</text>
</comment>
<dbReference type="CDD" id="cd05302">
    <property type="entry name" value="FDH"/>
    <property type="match status" value="1"/>
</dbReference>
<feature type="site" description="Important for catalytic activity" evidence="4">
    <location>
        <position position="321"/>
    </location>
</feature>
<dbReference type="Proteomes" id="UP001605036">
    <property type="component" value="Unassembled WGS sequence"/>
</dbReference>
<comment type="similarity">
    <text evidence="4">Belongs to the D-isomer specific 2-hydroxyacid dehydrogenase family. FDH subfamily.</text>
</comment>
<dbReference type="InterPro" id="IPR029753">
    <property type="entry name" value="D-isomer_DH_CS"/>
</dbReference>
<dbReference type="Gene3D" id="3.40.50.720">
    <property type="entry name" value="NAD(P)-binding Rossmann-like Domain"/>
    <property type="match status" value="2"/>
</dbReference>
<evidence type="ECO:0000313" key="7">
    <source>
        <dbReference type="EMBL" id="KAL2634931.1"/>
    </source>
</evidence>
<dbReference type="EC" id="1.17.1.9" evidence="4"/>
<comment type="subcellular location">
    <subcellularLocation>
        <location evidence="4">Mitochondrion</location>
    </subcellularLocation>
</comment>
<keyword evidence="3 4" id="KW-0520">NAD</keyword>
<proteinExistence type="inferred from homology"/>
<dbReference type="SUPFAM" id="SSF52283">
    <property type="entry name" value="Formate/glycerate dehydrogenase catalytic domain-like"/>
    <property type="match status" value="1"/>
</dbReference>
<comment type="subunit">
    <text evidence="4">Homodimer.</text>
</comment>
<dbReference type="Pfam" id="PF00389">
    <property type="entry name" value="2-Hacid_dh"/>
    <property type="match status" value="1"/>
</dbReference>
<dbReference type="GO" id="GO:0042183">
    <property type="term" value="P:formate catabolic process"/>
    <property type="evidence" value="ECO:0007669"/>
    <property type="project" value="UniProtKB-UniRule"/>
</dbReference>
<dbReference type="InterPro" id="IPR006139">
    <property type="entry name" value="D-isomer_2_OHA_DH_cat_dom"/>
</dbReference>
<keyword evidence="4" id="KW-0496">Mitochondrion</keyword>
<dbReference type="Pfam" id="PF02826">
    <property type="entry name" value="2-Hacid_dh_C"/>
    <property type="match status" value="1"/>
</dbReference>
<feature type="binding site" evidence="4">
    <location>
        <position position="258"/>
    </location>
    <ligand>
        <name>NAD(+)</name>
        <dbReference type="ChEBI" id="CHEBI:57540"/>
    </ligand>
</feature>
<gene>
    <name evidence="7" type="ORF">R1flu_006410</name>
</gene>
<dbReference type="InterPro" id="IPR033689">
    <property type="entry name" value="FDH_NAD-dep"/>
</dbReference>
<organism evidence="7 8">
    <name type="scientific">Riccia fluitans</name>
    <dbReference type="NCBI Taxonomy" id="41844"/>
    <lineage>
        <taxon>Eukaryota</taxon>
        <taxon>Viridiplantae</taxon>
        <taxon>Streptophyta</taxon>
        <taxon>Embryophyta</taxon>
        <taxon>Marchantiophyta</taxon>
        <taxon>Marchantiopsida</taxon>
        <taxon>Marchantiidae</taxon>
        <taxon>Marchantiales</taxon>
        <taxon>Ricciaceae</taxon>
        <taxon>Riccia</taxon>
    </lineage>
</organism>
<dbReference type="GO" id="GO:0008863">
    <property type="term" value="F:formate dehydrogenase (NAD+) activity"/>
    <property type="evidence" value="ECO:0007669"/>
    <property type="project" value="UniProtKB-UniRule"/>
</dbReference>
<feature type="binding site" evidence="4">
    <location>
        <begin position="369"/>
        <end position="372"/>
    </location>
    <ligand>
        <name>NAD(+)</name>
        <dbReference type="ChEBI" id="CHEBI:57540"/>
    </ligand>
</feature>
<feature type="domain" description="D-isomer specific 2-hydroxyacid dehydrogenase catalytic" evidence="5">
    <location>
        <begin position="99"/>
        <end position="399"/>
    </location>
</feature>
<dbReference type="PROSITE" id="PS00670">
    <property type="entry name" value="D_2_HYDROXYACID_DH_2"/>
    <property type="match status" value="1"/>
</dbReference>
<keyword evidence="2 4" id="KW-0560">Oxidoreductase</keyword>
<feature type="binding site" evidence="4">
    <location>
        <position position="158"/>
    </location>
    <ligand>
        <name>substrate</name>
    </ligand>
</feature>
<evidence type="ECO:0000259" key="6">
    <source>
        <dbReference type="Pfam" id="PF02826"/>
    </source>
</evidence>
<dbReference type="PANTHER" id="PTHR42938:SF9">
    <property type="entry name" value="FORMATE DEHYDROGENASE 1"/>
    <property type="match status" value="1"/>
</dbReference>
<evidence type="ECO:0000256" key="1">
    <source>
        <dbReference type="ARBA" id="ARBA00000455"/>
    </source>
</evidence>
<comment type="catalytic activity">
    <reaction evidence="1 4">
        <text>formate + NAD(+) = CO2 + NADH</text>
        <dbReference type="Rhea" id="RHEA:15985"/>
        <dbReference type="ChEBI" id="CHEBI:15740"/>
        <dbReference type="ChEBI" id="CHEBI:16526"/>
        <dbReference type="ChEBI" id="CHEBI:57540"/>
        <dbReference type="ChEBI" id="CHEBI:57945"/>
        <dbReference type="EC" id="1.17.1.9"/>
    </reaction>
</comment>
<dbReference type="EMBL" id="JBHFFA010000003">
    <property type="protein sequence ID" value="KAL2634931.1"/>
    <property type="molecule type" value="Genomic_DNA"/>
</dbReference>
<evidence type="ECO:0000256" key="2">
    <source>
        <dbReference type="ARBA" id="ARBA00023002"/>
    </source>
</evidence>
<dbReference type="GO" id="GO:0005739">
    <property type="term" value="C:mitochondrion"/>
    <property type="evidence" value="ECO:0007669"/>
    <property type="project" value="UniProtKB-SubCell"/>
</dbReference>
<dbReference type="InterPro" id="IPR036291">
    <property type="entry name" value="NAD(P)-bd_dom_sf"/>
</dbReference>
<feature type="binding site" evidence="4">
    <location>
        <position position="182"/>
    </location>
    <ligand>
        <name>substrate</name>
    </ligand>
</feature>
<dbReference type="NCBIfam" id="NF005750">
    <property type="entry name" value="PRK07574.1"/>
    <property type="match status" value="1"/>
</dbReference>
<dbReference type="PROSITE" id="PS00671">
    <property type="entry name" value="D_2_HYDROXYACID_DH_3"/>
    <property type="match status" value="1"/>
</dbReference>
<dbReference type="AlphaFoldDB" id="A0ABD1YVY3"/>
<feature type="site" description="Important for catalytic activity" evidence="4">
    <location>
        <position position="369"/>
    </location>
</feature>
<comment type="caution">
    <text evidence="4">Lacks conserved residue(s) required for the propagation of feature annotation.</text>
</comment>
<dbReference type="HAMAP" id="MF_03210">
    <property type="entry name" value="Formate_dehydrogenase"/>
    <property type="match status" value="1"/>
</dbReference>
<evidence type="ECO:0000256" key="3">
    <source>
        <dbReference type="ARBA" id="ARBA00023027"/>
    </source>
</evidence>
<dbReference type="InterPro" id="IPR006140">
    <property type="entry name" value="D-isomer_DH_NAD-bd"/>
</dbReference>
<dbReference type="SUPFAM" id="SSF51735">
    <property type="entry name" value="NAD(P)-binding Rossmann-fold domains"/>
    <property type="match status" value="1"/>
</dbReference>
<dbReference type="FunFam" id="3.40.50.720:FF:000061">
    <property type="entry name" value="Formate dehydrogenase"/>
    <property type="match status" value="1"/>
</dbReference>
<dbReference type="InterPro" id="IPR029752">
    <property type="entry name" value="D-isomer_DH_CS1"/>
</dbReference>
<name>A0ABD1YVY3_9MARC</name>
<dbReference type="PANTHER" id="PTHR42938">
    <property type="entry name" value="FORMATE DEHYDROGENASE 1"/>
    <property type="match status" value="1"/>
</dbReference>
<feature type="domain" description="D-isomer specific 2-hydroxyacid dehydrogenase NAD-binding" evidence="6">
    <location>
        <begin position="192"/>
        <end position="371"/>
    </location>
</feature>
<feature type="binding site" evidence="4">
    <location>
        <begin position="237"/>
        <end position="238"/>
    </location>
    <ligand>
        <name>NAD(+)</name>
        <dbReference type="ChEBI" id="CHEBI:57540"/>
    </ligand>
</feature>
<evidence type="ECO:0000256" key="4">
    <source>
        <dbReference type="HAMAP-Rule" id="MF_03210"/>
    </source>
</evidence>